<evidence type="ECO:0000313" key="1">
    <source>
        <dbReference type="EMBL" id="JAH93555.1"/>
    </source>
</evidence>
<organism evidence="1">
    <name type="scientific">Anguilla anguilla</name>
    <name type="common">European freshwater eel</name>
    <name type="synonym">Muraena anguilla</name>
    <dbReference type="NCBI Taxonomy" id="7936"/>
    <lineage>
        <taxon>Eukaryota</taxon>
        <taxon>Metazoa</taxon>
        <taxon>Chordata</taxon>
        <taxon>Craniata</taxon>
        <taxon>Vertebrata</taxon>
        <taxon>Euteleostomi</taxon>
        <taxon>Actinopterygii</taxon>
        <taxon>Neopterygii</taxon>
        <taxon>Teleostei</taxon>
        <taxon>Anguilliformes</taxon>
        <taxon>Anguillidae</taxon>
        <taxon>Anguilla</taxon>
    </lineage>
</organism>
<accession>A0A0E9WVF8</accession>
<proteinExistence type="predicted"/>
<reference evidence="1" key="2">
    <citation type="journal article" date="2015" name="Fish Shellfish Immunol.">
        <title>Early steps in the European eel (Anguilla anguilla)-Vibrio vulnificus interaction in the gills: Role of the RtxA13 toxin.</title>
        <authorList>
            <person name="Callol A."/>
            <person name="Pajuelo D."/>
            <person name="Ebbesson L."/>
            <person name="Teles M."/>
            <person name="MacKenzie S."/>
            <person name="Amaro C."/>
        </authorList>
    </citation>
    <scope>NUCLEOTIDE SEQUENCE</scope>
</reference>
<sequence>MKLIFLTEKLLCLQNADRYMLLCNLRTGKQPVHSRHFESIINCTFIFVFTPPVRSASCCERDVVAFADALLSSIQIPF</sequence>
<dbReference type="EMBL" id="GBXM01015022">
    <property type="protein sequence ID" value="JAH93555.1"/>
    <property type="molecule type" value="Transcribed_RNA"/>
</dbReference>
<protein>
    <submittedName>
        <fullName evidence="1">Uncharacterized protein</fullName>
    </submittedName>
</protein>
<reference evidence="1" key="1">
    <citation type="submission" date="2014-11" db="EMBL/GenBank/DDBJ databases">
        <authorList>
            <person name="Amaro Gonzalez C."/>
        </authorList>
    </citation>
    <scope>NUCLEOTIDE SEQUENCE</scope>
</reference>
<dbReference type="AlphaFoldDB" id="A0A0E9WVF8"/>
<name>A0A0E9WVF8_ANGAN</name>